<keyword evidence="7" id="KW-0408">Iron</keyword>
<dbReference type="InterPro" id="IPR005067">
    <property type="entry name" value="Fatty_acid_desaturase-2"/>
</dbReference>
<comment type="cofactor">
    <cofactor evidence="1">
        <name>Fe(2+)</name>
        <dbReference type="ChEBI" id="CHEBI:29033"/>
    </cofactor>
</comment>
<dbReference type="Gene3D" id="1.10.620.20">
    <property type="entry name" value="Ribonucleotide Reductase, subunit A"/>
    <property type="match status" value="1"/>
</dbReference>
<dbReference type="GO" id="GO:0006633">
    <property type="term" value="P:fatty acid biosynthetic process"/>
    <property type="evidence" value="ECO:0007669"/>
    <property type="project" value="UniProtKB-KW"/>
</dbReference>
<keyword evidence="4" id="KW-0479">Metal-binding</keyword>
<evidence type="ECO:0000256" key="6">
    <source>
        <dbReference type="ARBA" id="ARBA00023002"/>
    </source>
</evidence>
<evidence type="ECO:0000256" key="5">
    <source>
        <dbReference type="ARBA" id="ARBA00022832"/>
    </source>
</evidence>
<dbReference type="GO" id="GO:0045300">
    <property type="term" value="F:stearoyl-[ACP] desaturase activity"/>
    <property type="evidence" value="ECO:0007669"/>
    <property type="project" value="InterPro"/>
</dbReference>
<keyword evidence="5" id="KW-0276">Fatty acid metabolism</keyword>
<dbReference type="Proteomes" id="UP000309133">
    <property type="component" value="Unassembled WGS sequence"/>
</dbReference>
<dbReference type="SUPFAM" id="SSF47240">
    <property type="entry name" value="Ferritin-like"/>
    <property type="match status" value="1"/>
</dbReference>
<keyword evidence="8" id="KW-0443">Lipid metabolism</keyword>
<organism evidence="10 11">
    <name type="scientific">Naasia lichenicola</name>
    <dbReference type="NCBI Taxonomy" id="2565933"/>
    <lineage>
        <taxon>Bacteria</taxon>
        <taxon>Bacillati</taxon>
        <taxon>Actinomycetota</taxon>
        <taxon>Actinomycetes</taxon>
        <taxon>Micrococcales</taxon>
        <taxon>Microbacteriaceae</taxon>
        <taxon>Naasia</taxon>
    </lineage>
</organism>
<evidence type="ECO:0000256" key="9">
    <source>
        <dbReference type="ARBA" id="ARBA00023160"/>
    </source>
</evidence>
<protein>
    <submittedName>
        <fullName evidence="10">Ferritin-like domain-containing protein</fullName>
    </submittedName>
</protein>
<evidence type="ECO:0000256" key="7">
    <source>
        <dbReference type="ARBA" id="ARBA00023004"/>
    </source>
</evidence>
<comment type="caution">
    <text evidence="10">The sequence shown here is derived from an EMBL/GenBank/DDBJ whole genome shotgun (WGS) entry which is preliminary data.</text>
</comment>
<reference evidence="10 11" key="1">
    <citation type="submission" date="2019-04" db="EMBL/GenBank/DDBJ databases">
        <authorList>
            <person name="Jiang L."/>
        </authorList>
    </citation>
    <scope>NUCLEOTIDE SEQUENCE [LARGE SCALE GENOMIC DNA]</scope>
    <source>
        <strain evidence="10 11">YIM 131853</strain>
    </source>
</reference>
<keyword evidence="11" id="KW-1185">Reference proteome</keyword>
<evidence type="ECO:0000256" key="3">
    <source>
        <dbReference type="ARBA" id="ARBA00022516"/>
    </source>
</evidence>
<dbReference type="CDD" id="cd00657">
    <property type="entry name" value="Ferritin_like"/>
    <property type="match status" value="1"/>
</dbReference>
<name>A0A4V3WSM1_9MICO</name>
<dbReference type="InterPro" id="IPR012348">
    <property type="entry name" value="RNR-like"/>
</dbReference>
<accession>A0A4V3WSM1</accession>
<dbReference type="RefSeq" id="WP_136428990.1">
    <property type="nucleotide sequence ID" value="NZ_SSSM01000006.1"/>
</dbReference>
<keyword evidence="6" id="KW-0560">Oxidoreductase</keyword>
<evidence type="ECO:0000313" key="10">
    <source>
        <dbReference type="EMBL" id="THG28627.1"/>
    </source>
</evidence>
<dbReference type="EMBL" id="SSSM01000006">
    <property type="protein sequence ID" value="THG28627.1"/>
    <property type="molecule type" value="Genomic_DNA"/>
</dbReference>
<dbReference type="GO" id="GO:0046872">
    <property type="term" value="F:metal ion binding"/>
    <property type="evidence" value="ECO:0007669"/>
    <property type="project" value="UniProtKB-KW"/>
</dbReference>
<proteinExistence type="inferred from homology"/>
<dbReference type="Pfam" id="PF03405">
    <property type="entry name" value="FA_desaturase_2"/>
    <property type="match status" value="1"/>
</dbReference>
<sequence length="268" mass="30138">MAFDITKYTSTSESVNWRDLAFEEFADNPLPEHTLRSLRYMCDVEYHTVCYLRDMLVTPSHRDDDVSAFMTMWNREEFWHGEALADVLGAHGVSVDFDELKAKRIRLGWKDRLDPVKQSLMGNIVGKDFVAVHMIWGAVNEWSAIAAYNRLADLEKHPVLAELLRRIAKQEARHVAFYASQARERLAVSKKAQILARLALSKAWRPVGSGIMADDEVTHVMKHLFGSDSGIVEIQKIDTHVAKLPGLQGLTIVEDAMRAHGVGVGLAA</sequence>
<gene>
    <name evidence="10" type="ORF">E6C64_17675</name>
</gene>
<comment type="similarity">
    <text evidence="2">Belongs to the fatty acid desaturase type 2 family.</text>
</comment>
<evidence type="ECO:0000313" key="11">
    <source>
        <dbReference type="Proteomes" id="UP000309133"/>
    </source>
</evidence>
<keyword evidence="9" id="KW-0275">Fatty acid biosynthesis</keyword>
<keyword evidence="3" id="KW-0444">Lipid biosynthesis</keyword>
<dbReference type="OrthoDB" id="3606832at2"/>
<evidence type="ECO:0000256" key="8">
    <source>
        <dbReference type="ARBA" id="ARBA00023098"/>
    </source>
</evidence>
<dbReference type="AlphaFoldDB" id="A0A4V3WSM1"/>
<evidence type="ECO:0000256" key="2">
    <source>
        <dbReference type="ARBA" id="ARBA00008749"/>
    </source>
</evidence>
<dbReference type="InterPro" id="IPR009078">
    <property type="entry name" value="Ferritin-like_SF"/>
</dbReference>
<evidence type="ECO:0000256" key="1">
    <source>
        <dbReference type="ARBA" id="ARBA00001954"/>
    </source>
</evidence>
<evidence type="ECO:0000256" key="4">
    <source>
        <dbReference type="ARBA" id="ARBA00022723"/>
    </source>
</evidence>